<gene>
    <name evidence="2" type="ORF">ACH5RR_040918</name>
</gene>
<name>A0ABD2XSL9_9GENT</name>
<dbReference type="AlphaFoldDB" id="A0ABD2XSL9"/>
<sequence length="116" mass="12814">MGMAITTEEKIQVAKCMYCIDEQIERRRLYGHEGLEASTKAKMRAKLIQRSHLEEEDLSDGGGVKDGGEGVGKGGKKLEEKGSRARGEEWVVDGVKEEAGGRETVHGVGRRGWRGW</sequence>
<keyword evidence="3" id="KW-1185">Reference proteome</keyword>
<evidence type="ECO:0000313" key="2">
    <source>
        <dbReference type="EMBL" id="KAL3498186.1"/>
    </source>
</evidence>
<feature type="compositionally biased region" description="Gly residues" evidence="1">
    <location>
        <begin position="60"/>
        <end position="73"/>
    </location>
</feature>
<protein>
    <submittedName>
        <fullName evidence="2">Uncharacterized protein</fullName>
    </submittedName>
</protein>
<evidence type="ECO:0000313" key="3">
    <source>
        <dbReference type="Proteomes" id="UP001630127"/>
    </source>
</evidence>
<comment type="caution">
    <text evidence="2">The sequence shown here is derived from an EMBL/GenBank/DDBJ whole genome shotgun (WGS) entry which is preliminary data.</text>
</comment>
<feature type="region of interest" description="Disordered" evidence="1">
    <location>
        <begin position="52"/>
        <end position="89"/>
    </location>
</feature>
<organism evidence="2 3">
    <name type="scientific">Cinchona calisaya</name>
    <dbReference type="NCBI Taxonomy" id="153742"/>
    <lineage>
        <taxon>Eukaryota</taxon>
        <taxon>Viridiplantae</taxon>
        <taxon>Streptophyta</taxon>
        <taxon>Embryophyta</taxon>
        <taxon>Tracheophyta</taxon>
        <taxon>Spermatophyta</taxon>
        <taxon>Magnoliopsida</taxon>
        <taxon>eudicotyledons</taxon>
        <taxon>Gunneridae</taxon>
        <taxon>Pentapetalae</taxon>
        <taxon>asterids</taxon>
        <taxon>lamiids</taxon>
        <taxon>Gentianales</taxon>
        <taxon>Rubiaceae</taxon>
        <taxon>Cinchonoideae</taxon>
        <taxon>Cinchoneae</taxon>
        <taxon>Cinchona</taxon>
    </lineage>
</organism>
<evidence type="ECO:0000256" key="1">
    <source>
        <dbReference type="SAM" id="MobiDB-lite"/>
    </source>
</evidence>
<proteinExistence type="predicted"/>
<accession>A0ABD2XSL9</accession>
<dbReference type="EMBL" id="JBJUIK010000017">
    <property type="protein sequence ID" value="KAL3498186.1"/>
    <property type="molecule type" value="Genomic_DNA"/>
</dbReference>
<reference evidence="2 3" key="1">
    <citation type="submission" date="2024-11" db="EMBL/GenBank/DDBJ databases">
        <title>A near-complete genome assembly of Cinchona calisaya.</title>
        <authorList>
            <person name="Lian D.C."/>
            <person name="Zhao X.W."/>
            <person name="Wei L."/>
        </authorList>
    </citation>
    <scope>NUCLEOTIDE SEQUENCE [LARGE SCALE GENOMIC DNA]</scope>
    <source>
        <tissue evidence="2">Nenye</tissue>
    </source>
</reference>
<feature type="compositionally biased region" description="Basic and acidic residues" evidence="1">
    <location>
        <begin position="76"/>
        <end position="89"/>
    </location>
</feature>
<dbReference type="Proteomes" id="UP001630127">
    <property type="component" value="Unassembled WGS sequence"/>
</dbReference>